<dbReference type="InterPro" id="IPR000259">
    <property type="entry name" value="Adhesion_dom_fimbrial"/>
</dbReference>
<dbReference type="Proteomes" id="UP000240728">
    <property type="component" value="Unassembled WGS sequence"/>
</dbReference>
<feature type="signal peptide" evidence="1">
    <location>
        <begin position="1"/>
        <end position="19"/>
    </location>
</feature>
<dbReference type="EMBL" id="PYOZ01000002">
    <property type="protein sequence ID" value="PSX46407.1"/>
    <property type="molecule type" value="Genomic_DNA"/>
</dbReference>
<evidence type="ECO:0000313" key="3">
    <source>
        <dbReference type="EMBL" id="PSX46407.1"/>
    </source>
</evidence>
<dbReference type="RefSeq" id="WP_045043835.1">
    <property type="nucleotide sequence ID" value="NZ_JZTB01000045.1"/>
</dbReference>
<dbReference type="GO" id="GO:0009289">
    <property type="term" value="C:pilus"/>
    <property type="evidence" value="ECO:0007669"/>
    <property type="project" value="InterPro"/>
</dbReference>
<gene>
    <name evidence="3" type="ORF">C0W53_05705</name>
</gene>
<evidence type="ECO:0000256" key="1">
    <source>
        <dbReference type="SAM" id="SignalP"/>
    </source>
</evidence>
<dbReference type="InterPro" id="IPR008966">
    <property type="entry name" value="Adhesion_dom_sf"/>
</dbReference>
<name>A0AAX0YXY9_9GAMM</name>
<reference evidence="3 4" key="1">
    <citation type="submission" date="2018-01" db="EMBL/GenBank/DDBJ databases">
        <title>Whole genome sequencing of Histamine producing bacteria.</title>
        <authorList>
            <person name="Butler K."/>
        </authorList>
    </citation>
    <scope>NUCLEOTIDE SEQUENCE [LARGE SCALE GENOMIC DNA]</scope>
    <source>
        <strain evidence="3 4">A1-4</strain>
    </source>
</reference>
<proteinExistence type="predicted"/>
<sequence>MFILRTLPFILLISFPVLAKEATAIVTVEGIVVIPTCSINGKTSDGLSQTVDMGLYTANAVIAGNTKNINVPIIVHCSNPTILKGISLSLSTLGAYGPVGSSQPGAIKTNLKGVSIGMKWKSDDTPVSLDAGVKKQFPNNDSNNYDASMISKVLPMPGFSLTTMEKGYFKSGVNAILSYY</sequence>
<evidence type="ECO:0000259" key="2">
    <source>
        <dbReference type="Pfam" id="PF00419"/>
    </source>
</evidence>
<dbReference type="SUPFAM" id="SSF49401">
    <property type="entry name" value="Bacterial adhesins"/>
    <property type="match status" value="1"/>
</dbReference>
<evidence type="ECO:0000313" key="4">
    <source>
        <dbReference type="Proteomes" id="UP000240728"/>
    </source>
</evidence>
<feature type="domain" description="Fimbrial-type adhesion" evidence="2">
    <location>
        <begin position="30"/>
        <end position="145"/>
    </location>
</feature>
<dbReference type="Gene3D" id="2.60.40.1090">
    <property type="entry name" value="Fimbrial-type adhesion domain"/>
    <property type="match status" value="1"/>
</dbReference>
<feature type="chain" id="PRO_5044027321" description="Fimbrial-type adhesion domain-containing protein" evidence="1">
    <location>
        <begin position="20"/>
        <end position="180"/>
    </location>
</feature>
<organism evidence="3 4">
    <name type="scientific">Photobacterium kishitanii</name>
    <dbReference type="NCBI Taxonomy" id="318456"/>
    <lineage>
        <taxon>Bacteria</taxon>
        <taxon>Pseudomonadati</taxon>
        <taxon>Pseudomonadota</taxon>
        <taxon>Gammaproteobacteria</taxon>
        <taxon>Vibrionales</taxon>
        <taxon>Vibrionaceae</taxon>
        <taxon>Photobacterium</taxon>
    </lineage>
</organism>
<dbReference type="GO" id="GO:0007155">
    <property type="term" value="P:cell adhesion"/>
    <property type="evidence" value="ECO:0007669"/>
    <property type="project" value="InterPro"/>
</dbReference>
<comment type="caution">
    <text evidence="3">The sequence shown here is derived from an EMBL/GenBank/DDBJ whole genome shotgun (WGS) entry which is preliminary data.</text>
</comment>
<keyword evidence="1" id="KW-0732">Signal</keyword>
<accession>A0AAX0YXY9</accession>
<dbReference type="Pfam" id="PF00419">
    <property type="entry name" value="Fimbrial"/>
    <property type="match status" value="1"/>
</dbReference>
<dbReference type="InterPro" id="IPR036937">
    <property type="entry name" value="Adhesion_dom_fimbrial_sf"/>
</dbReference>
<dbReference type="AlphaFoldDB" id="A0AAX0YXY9"/>
<protein>
    <recommendedName>
        <fullName evidence="2">Fimbrial-type adhesion domain-containing protein</fullName>
    </recommendedName>
</protein>
<keyword evidence="4" id="KW-1185">Reference proteome</keyword>